<dbReference type="Proteomes" id="UP000886785">
    <property type="component" value="Unassembled WGS sequence"/>
</dbReference>
<dbReference type="InterPro" id="IPR036291">
    <property type="entry name" value="NAD(P)-bd_dom_sf"/>
</dbReference>
<evidence type="ECO:0000259" key="5">
    <source>
        <dbReference type="Pfam" id="PF08125"/>
    </source>
</evidence>
<evidence type="ECO:0000313" key="6">
    <source>
        <dbReference type="EMBL" id="HIR58388.1"/>
    </source>
</evidence>
<dbReference type="PANTHER" id="PTHR30524">
    <property type="entry name" value="MANNITOL-1-PHOSPHATE 5-DEHYDROGENASE"/>
    <property type="match status" value="1"/>
</dbReference>
<feature type="domain" description="Mannitol dehydrogenase N-terminal" evidence="4">
    <location>
        <begin position="16"/>
        <end position="252"/>
    </location>
</feature>
<evidence type="ECO:0000256" key="3">
    <source>
        <dbReference type="ARBA" id="ARBA00048615"/>
    </source>
</evidence>
<feature type="domain" description="Mannitol dehydrogenase C-terminal" evidence="5">
    <location>
        <begin position="278"/>
        <end position="475"/>
    </location>
</feature>
<dbReference type="SUPFAM" id="SSF48179">
    <property type="entry name" value="6-phosphogluconate dehydrogenase C-terminal domain-like"/>
    <property type="match status" value="1"/>
</dbReference>
<dbReference type="GO" id="GO:0019592">
    <property type="term" value="P:mannitol catabolic process"/>
    <property type="evidence" value="ECO:0007669"/>
    <property type="project" value="TreeGrafter"/>
</dbReference>
<dbReference type="EMBL" id="DVHF01000154">
    <property type="protein sequence ID" value="HIR58388.1"/>
    <property type="molecule type" value="Genomic_DNA"/>
</dbReference>
<dbReference type="Pfam" id="PF01232">
    <property type="entry name" value="Mannitol_dh"/>
    <property type="match status" value="1"/>
</dbReference>
<protein>
    <submittedName>
        <fullName evidence="6">Tagaturonate reductase</fullName>
    </submittedName>
</protein>
<dbReference type="Pfam" id="PF08125">
    <property type="entry name" value="Mannitol_dh_C"/>
    <property type="match status" value="1"/>
</dbReference>
<reference evidence="6" key="1">
    <citation type="submission" date="2020-10" db="EMBL/GenBank/DDBJ databases">
        <authorList>
            <person name="Gilroy R."/>
        </authorList>
    </citation>
    <scope>NUCLEOTIDE SEQUENCE</scope>
    <source>
        <strain evidence="6">ChiSjej1B19-7085</strain>
    </source>
</reference>
<dbReference type="Gene3D" id="1.10.1040.10">
    <property type="entry name" value="N-(1-d-carboxylethyl)-l-norvaline Dehydrogenase, domain 2"/>
    <property type="match status" value="1"/>
</dbReference>
<evidence type="ECO:0000259" key="4">
    <source>
        <dbReference type="Pfam" id="PF01232"/>
    </source>
</evidence>
<keyword evidence="1" id="KW-0560">Oxidoreductase</keyword>
<organism evidence="6 7">
    <name type="scientific">Candidatus Gallacutalibacter pullicola</name>
    <dbReference type="NCBI Taxonomy" id="2840830"/>
    <lineage>
        <taxon>Bacteria</taxon>
        <taxon>Bacillati</taxon>
        <taxon>Bacillota</taxon>
        <taxon>Clostridia</taxon>
        <taxon>Eubacteriales</taxon>
        <taxon>Candidatus Gallacutalibacter</taxon>
    </lineage>
</organism>
<evidence type="ECO:0000313" key="7">
    <source>
        <dbReference type="Proteomes" id="UP000886785"/>
    </source>
</evidence>
<dbReference type="Gene3D" id="3.40.50.720">
    <property type="entry name" value="NAD(P)-binding Rossmann-like Domain"/>
    <property type="match status" value="1"/>
</dbReference>
<evidence type="ECO:0000256" key="2">
    <source>
        <dbReference type="ARBA" id="ARBA00023027"/>
    </source>
</evidence>
<dbReference type="SUPFAM" id="SSF51735">
    <property type="entry name" value="NAD(P)-binding Rossmann-fold domains"/>
    <property type="match status" value="1"/>
</dbReference>
<reference evidence="6" key="2">
    <citation type="journal article" date="2021" name="PeerJ">
        <title>Extensive microbial diversity within the chicken gut microbiome revealed by metagenomics and culture.</title>
        <authorList>
            <person name="Gilroy R."/>
            <person name="Ravi A."/>
            <person name="Getino M."/>
            <person name="Pursley I."/>
            <person name="Horton D.L."/>
            <person name="Alikhan N.F."/>
            <person name="Baker D."/>
            <person name="Gharbi K."/>
            <person name="Hall N."/>
            <person name="Watson M."/>
            <person name="Adriaenssens E.M."/>
            <person name="Foster-Nyarko E."/>
            <person name="Jarju S."/>
            <person name="Secka A."/>
            <person name="Antonio M."/>
            <person name="Oren A."/>
            <person name="Chaudhuri R.R."/>
            <person name="La Ragione R."/>
            <person name="Hildebrand F."/>
            <person name="Pallen M.J."/>
        </authorList>
    </citation>
    <scope>NUCLEOTIDE SEQUENCE</scope>
    <source>
        <strain evidence="6">ChiSjej1B19-7085</strain>
    </source>
</reference>
<name>A0A9D1J2I2_9FIRM</name>
<evidence type="ECO:0000256" key="1">
    <source>
        <dbReference type="ARBA" id="ARBA00023002"/>
    </source>
</evidence>
<dbReference type="InterPro" id="IPR013328">
    <property type="entry name" value="6PGD_dom2"/>
</dbReference>
<dbReference type="GO" id="GO:0005829">
    <property type="term" value="C:cytosol"/>
    <property type="evidence" value="ECO:0007669"/>
    <property type="project" value="TreeGrafter"/>
</dbReference>
<comment type="catalytic activity">
    <reaction evidence="3">
        <text>D-mannitol 1-phosphate + NAD(+) = beta-D-fructose 6-phosphate + NADH + H(+)</text>
        <dbReference type="Rhea" id="RHEA:19661"/>
        <dbReference type="ChEBI" id="CHEBI:15378"/>
        <dbReference type="ChEBI" id="CHEBI:57540"/>
        <dbReference type="ChEBI" id="CHEBI:57634"/>
        <dbReference type="ChEBI" id="CHEBI:57945"/>
        <dbReference type="ChEBI" id="CHEBI:61381"/>
        <dbReference type="EC" id="1.1.1.17"/>
    </reaction>
</comment>
<dbReference type="GO" id="GO:0008926">
    <property type="term" value="F:mannitol-1-phosphate 5-dehydrogenase activity"/>
    <property type="evidence" value="ECO:0007669"/>
    <property type="project" value="UniProtKB-EC"/>
</dbReference>
<dbReference type="InterPro" id="IPR013118">
    <property type="entry name" value="Mannitol_DH_C"/>
</dbReference>
<comment type="caution">
    <text evidence="6">The sequence shown here is derived from an EMBL/GenBank/DDBJ whole genome shotgun (WGS) entry which is preliminary data.</text>
</comment>
<sequence>MKKINEVHKRTPREIKVVQFGEGNFLRAFVDYMIDIANEKGVFNGDVAIVKPISFGSLERFHKQDNLYTVSLRGKLDGKTYVENRAVTCVNKVVDSYSEYEDYAALAKLDSLRFVVSNTTEAGIVYDPTDKFELTPPNTYPGKLTKFLYERFQAFNGATDKGLIILPVELIENNGGKLKECVLKLIELWNLGDAFKAWVCDNCVFCSTLVDRIVSGYPRDKAAEICEEIGYEDELLDNAEPFALWVIESDKDISAEFPMDKALEGRVGMDVIFTDNQKPYRERKVRILNGAHTSTVLAGYLAGKDIVRDCMNDKDIRGLMEAIIHKEVVPTVKLPTAEAEAFAASVFERFENPFVDHAILSISLNSVSKWKSRLLPTFRDDYNANGKCPKLITFSFAALMAFYSSDEKGKDCLIGHRGDGTYEIHDDQDVLDFFAANCKKPTREFVTAFASAEGFWGEDLTKYEGFVDMVTEDLDFVKNNGMAAAIKEVLKD</sequence>
<dbReference type="InterPro" id="IPR008927">
    <property type="entry name" value="6-PGluconate_DH-like_C_sf"/>
</dbReference>
<accession>A0A9D1J2I2</accession>
<dbReference type="AlphaFoldDB" id="A0A9D1J2I2"/>
<gene>
    <name evidence="6" type="ORF">IAA54_12075</name>
</gene>
<dbReference type="InterPro" id="IPR013131">
    <property type="entry name" value="Mannitol_DH_N"/>
</dbReference>
<dbReference type="PANTHER" id="PTHR30524:SF0">
    <property type="entry name" value="ALTRONATE OXIDOREDUCTASE-RELATED"/>
    <property type="match status" value="1"/>
</dbReference>
<proteinExistence type="predicted"/>
<keyword evidence="2" id="KW-0520">NAD</keyword>
<dbReference type="NCBIfam" id="NF002969">
    <property type="entry name" value="PRK03643.1"/>
    <property type="match status" value="1"/>
</dbReference>